<keyword evidence="3" id="KW-1185">Reference proteome</keyword>
<sequence length="197" mass="22671">MPRYLKAKSVQCRWFRLERPRRTVADEPKVESKAAPIPWIPRSDSDSVTMEPPRENTLSNKKKWELTLSRTRPCILQVAERPTPLKRTPQDASPNTRVKPGRLSRREIGLQMDPSPPKELSPTWTRWGSIPDEKTPGHEARVSPPSRTCDQKLKVAEDPQTNCPHATASDRGQILRYRPLRFNWSKFNLSNWSPSEG</sequence>
<name>A0A4C1XRQ8_EUMVA</name>
<dbReference type="AlphaFoldDB" id="A0A4C1XRQ8"/>
<organism evidence="2 3">
    <name type="scientific">Eumeta variegata</name>
    <name type="common">Bagworm moth</name>
    <name type="synonym">Eumeta japonica</name>
    <dbReference type="NCBI Taxonomy" id="151549"/>
    <lineage>
        <taxon>Eukaryota</taxon>
        <taxon>Metazoa</taxon>
        <taxon>Ecdysozoa</taxon>
        <taxon>Arthropoda</taxon>
        <taxon>Hexapoda</taxon>
        <taxon>Insecta</taxon>
        <taxon>Pterygota</taxon>
        <taxon>Neoptera</taxon>
        <taxon>Endopterygota</taxon>
        <taxon>Lepidoptera</taxon>
        <taxon>Glossata</taxon>
        <taxon>Ditrysia</taxon>
        <taxon>Tineoidea</taxon>
        <taxon>Psychidae</taxon>
        <taxon>Oiketicinae</taxon>
        <taxon>Eumeta</taxon>
    </lineage>
</organism>
<dbReference type="EMBL" id="BGZK01000961">
    <property type="protein sequence ID" value="GBP66571.1"/>
    <property type="molecule type" value="Genomic_DNA"/>
</dbReference>
<reference evidence="2 3" key="1">
    <citation type="journal article" date="2019" name="Commun. Biol.">
        <title>The bagworm genome reveals a unique fibroin gene that provides high tensile strength.</title>
        <authorList>
            <person name="Kono N."/>
            <person name="Nakamura H."/>
            <person name="Ohtoshi R."/>
            <person name="Tomita M."/>
            <person name="Numata K."/>
            <person name="Arakawa K."/>
        </authorList>
    </citation>
    <scope>NUCLEOTIDE SEQUENCE [LARGE SCALE GENOMIC DNA]</scope>
</reference>
<comment type="caution">
    <text evidence="2">The sequence shown here is derived from an EMBL/GenBank/DDBJ whole genome shotgun (WGS) entry which is preliminary data.</text>
</comment>
<proteinExistence type="predicted"/>
<protein>
    <submittedName>
        <fullName evidence="2">Uncharacterized protein</fullName>
    </submittedName>
</protein>
<feature type="region of interest" description="Disordered" evidence="1">
    <location>
        <begin position="25"/>
        <end position="60"/>
    </location>
</feature>
<evidence type="ECO:0000313" key="3">
    <source>
        <dbReference type="Proteomes" id="UP000299102"/>
    </source>
</evidence>
<evidence type="ECO:0000313" key="2">
    <source>
        <dbReference type="EMBL" id="GBP66571.1"/>
    </source>
</evidence>
<dbReference type="Proteomes" id="UP000299102">
    <property type="component" value="Unassembled WGS sequence"/>
</dbReference>
<evidence type="ECO:0000256" key="1">
    <source>
        <dbReference type="SAM" id="MobiDB-lite"/>
    </source>
</evidence>
<feature type="region of interest" description="Disordered" evidence="1">
    <location>
        <begin position="108"/>
        <end position="127"/>
    </location>
</feature>
<accession>A0A4C1XRQ8</accession>
<gene>
    <name evidence="2" type="ORF">EVAR_44432_1</name>
</gene>